<evidence type="ECO:0000313" key="4">
    <source>
        <dbReference type="Proteomes" id="UP000584670"/>
    </source>
</evidence>
<gene>
    <name evidence="3" type="ORF">H4N64_34800</name>
</gene>
<dbReference type="AlphaFoldDB" id="A0A7X1MD49"/>
<evidence type="ECO:0000256" key="1">
    <source>
        <dbReference type="SAM" id="MobiDB-lite"/>
    </source>
</evidence>
<keyword evidence="4" id="KW-1185">Reference proteome</keyword>
<name>A0A7X1MD49_9ACTN</name>
<proteinExistence type="predicted"/>
<dbReference type="GO" id="GO:0051920">
    <property type="term" value="F:peroxiredoxin activity"/>
    <property type="evidence" value="ECO:0007669"/>
    <property type="project" value="InterPro"/>
</dbReference>
<protein>
    <submittedName>
        <fullName evidence="3">Carboxymuconolactone decarboxylase family protein</fullName>
    </submittedName>
</protein>
<dbReference type="Proteomes" id="UP000584670">
    <property type="component" value="Unassembled WGS sequence"/>
</dbReference>
<dbReference type="EMBL" id="JACMSF010000055">
    <property type="protein sequence ID" value="MBC2906608.1"/>
    <property type="molecule type" value="Genomic_DNA"/>
</dbReference>
<accession>A0A7X1MD49</accession>
<dbReference type="InterPro" id="IPR029032">
    <property type="entry name" value="AhpD-like"/>
</dbReference>
<evidence type="ECO:0000313" key="3">
    <source>
        <dbReference type="EMBL" id="MBC2906608.1"/>
    </source>
</evidence>
<dbReference type="NCBIfam" id="TIGR00778">
    <property type="entry name" value="ahpD_dom"/>
    <property type="match status" value="1"/>
</dbReference>
<dbReference type="Pfam" id="PF02627">
    <property type="entry name" value="CMD"/>
    <property type="match status" value="1"/>
</dbReference>
<dbReference type="Gene3D" id="1.20.1290.10">
    <property type="entry name" value="AhpD-like"/>
    <property type="match status" value="1"/>
</dbReference>
<dbReference type="SUPFAM" id="SSF69118">
    <property type="entry name" value="AhpD-like"/>
    <property type="match status" value="1"/>
</dbReference>
<feature type="domain" description="Carboxymuconolactone decarboxylase-like" evidence="2">
    <location>
        <begin position="19"/>
        <end position="95"/>
    </location>
</feature>
<dbReference type="PANTHER" id="PTHR34846">
    <property type="entry name" value="4-CARBOXYMUCONOLACTONE DECARBOXYLASE FAMILY PROTEIN (AFU_ORTHOLOGUE AFUA_6G11590)"/>
    <property type="match status" value="1"/>
</dbReference>
<dbReference type="InterPro" id="IPR004675">
    <property type="entry name" value="AhpD_core"/>
</dbReference>
<evidence type="ECO:0000259" key="2">
    <source>
        <dbReference type="Pfam" id="PF02627"/>
    </source>
</evidence>
<comment type="caution">
    <text evidence="3">The sequence shown here is derived from an EMBL/GenBank/DDBJ whole genome shotgun (WGS) entry which is preliminary data.</text>
</comment>
<dbReference type="PANTHER" id="PTHR34846:SF7">
    <property type="entry name" value="BLL7811 PROTEIN"/>
    <property type="match status" value="1"/>
</dbReference>
<feature type="compositionally biased region" description="Low complexity" evidence="1">
    <location>
        <begin position="142"/>
        <end position="159"/>
    </location>
</feature>
<organism evidence="3 4">
    <name type="scientific">Streptomyces cupreus</name>
    <dbReference type="NCBI Taxonomy" id="2759956"/>
    <lineage>
        <taxon>Bacteria</taxon>
        <taxon>Bacillati</taxon>
        <taxon>Actinomycetota</taxon>
        <taxon>Actinomycetes</taxon>
        <taxon>Kitasatosporales</taxon>
        <taxon>Streptomycetaceae</taxon>
        <taxon>Streptomyces</taxon>
    </lineage>
</organism>
<sequence length="159" mass="17342">MRPRMRNPTVVLSDAAQPLQEILKAVHSAGVDIQTLELVHLRISQINGCAADVDEGARTAREAGVSDQRLLALAAWRDTPYFTPAQRAALELAEAATRMADRPDAVSDEIWDRAATHYDETRLAAIVLMTGVTNLLNRLGATTRQSPTPTTYTPGRNLP</sequence>
<reference evidence="3 4" key="1">
    <citation type="submission" date="2020-08" db="EMBL/GenBank/DDBJ databases">
        <title>Streptomyces sp. PSKA01 genome sequencing and assembly.</title>
        <authorList>
            <person name="Mandal S."/>
            <person name="Maiti P.K."/>
            <person name="Das P."/>
        </authorList>
    </citation>
    <scope>NUCLEOTIDE SEQUENCE [LARGE SCALE GENOMIC DNA]</scope>
    <source>
        <strain evidence="3 4">PSKA01</strain>
    </source>
</reference>
<dbReference type="InterPro" id="IPR003779">
    <property type="entry name" value="CMD-like"/>
</dbReference>
<feature type="region of interest" description="Disordered" evidence="1">
    <location>
        <begin position="140"/>
        <end position="159"/>
    </location>
</feature>
<dbReference type="RefSeq" id="WP_186286525.1">
    <property type="nucleotide sequence ID" value="NZ_JACMSF010000055.1"/>
</dbReference>